<evidence type="ECO:0000313" key="2">
    <source>
        <dbReference type="Proteomes" id="UP000715441"/>
    </source>
</evidence>
<name>A0ABX1J131_9PSEU</name>
<keyword evidence="2" id="KW-1185">Reference proteome</keyword>
<dbReference type="RefSeq" id="WP_168512817.1">
    <property type="nucleotide sequence ID" value="NZ_JAAXLS010000003.1"/>
</dbReference>
<comment type="caution">
    <text evidence="1">The sequence shown here is derived from an EMBL/GenBank/DDBJ whole genome shotgun (WGS) entry which is preliminary data.</text>
</comment>
<accession>A0ABX1J131</accession>
<proteinExistence type="predicted"/>
<reference evidence="1 2" key="1">
    <citation type="submission" date="2020-04" db="EMBL/GenBank/DDBJ databases">
        <title>Novel species.</title>
        <authorList>
            <person name="Teo W.F.A."/>
            <person name="Lipun K."/>
            <person name="Srisuk N."/>
            <person name="Duangmal K."/>
        </authorList>
    </citation>
    <scope>NUCLEOTIDE SEQUENCE [LARGE SCALE GENOMIC DNA]</scope>
    <source>
        <strain evidence="1 2">K13G38</strain>
    </source>
</reference>
<sequence>MAARTARRQTTARMWGDIWYVDGVARVLRNELFRQRDLADDKYLDWLYDV</sequence>
<organism evidence="1 2">
    <name type="scientific">Amycolatopsis acididurans</name>
    <dbReference type="NCBI Taxonomy" id="2724524"/>
    <lineage>
        <taxon>Bacteria</taxon>
        <taxon>Bacillati</taxon>
        <taxon>Actinomycetota</taxon>
        <taxon>Actinomycetes</taxon>
        <taxon>Pseudonocardiales</taxon>
        <taxon>Pseudonocardiaceae</taxon>
        <taxon>Amycolatopsis</taxon>
    </lineage>
</organism>
<evidence type="ECO:0000313" key="1">
    <source>
        <dbReference type="EMBL" id="NKQ52689.1"/>
    </source>
</evidence>
<dbReference type="Gene3D" id="3.30.9.30">
    <property type="match status" value="1"/>
</dbReference>
<dbReference type="EMBL" id="JAAXLS010000003">
    <property type="protein sequence ID" value="NKQ52689.1"/>
    <property type="molecule type" value="Genomic_DNA"/>
</dbReference>
<gene>
    <name evidence="1" type="ORF">HFP15_07325</name>
</gene>
<protein>
    <submittedName>
        <fullName evidence="1">Uncharacterized protein</fullName>
    </submittedName>
</protein>
<dbReference type="Proteomes" id="UP000715441">
    <property type="component" value="Unassembled WGS sequence"/>
</dbReference>